<protein>
    <submittedName>
        <fullName evidence="3">DUF4350 domain-containing protein</fullName>
    </submittedName>
</protein>
<proteinExistence type="predicted"/>
<keyword evidence="1" id="KW-1133">Transmembrane helix</keyword>
<keyword evidence="1" id="KW-0812">Transmembrane</keyword>
<dbReference type="Proteomes" id="UP000784880">
    <property type="component" value="Unassembled WGS sequence"/>
</dbReference>
<sequence length="378" mass="44270">MDKTKIIKRIVLWSSIFLIFFLISYIGTSQGPDYYQPYLSHSPSPTGTKAIFTHLENEKLAVERWTNHPELLLNHDQEHLLIMVEPFFVPIEEEMNAYKEFMERGNTILLFSENPTGMFNIQVDYLEFFPEEDVLELSMGELKYNAVSESPLRLRTLSNDSVLIEDEYGALAIDRTFGNGSLIISNTPEWMMNGNILEYEHASLILSLINEKSPKDVILFDEYIHGEAPTLTTLYPKGFILLMVQGAFVLLIWLWYRGKRFGPIINPREEYVRFSDEGLKATAAWYLRSEGMGLKDSLNIQSDYLKQLMQERWGVSFNSSWTQLEQQLEQKWKNIPKEELHSFIKGLDEVLERDRISKKEYLFWSKQIDQYRRGVEEE</sequence>
<keyword evidence="4" id="KW-1185">Reference proteome</keyword>
<dbReference type="InterPro" id="IPR025646">
    <property type="entry name" value="DUF4350"/>
</dbReference>
<evidence type="ECO:0000313" key="4">
    <source>
        <dbReference type="Proteomes" id="UP000784880"/>
    </source>
</evidence>
<gene>
    <name evidence="3" type="ORF">KS419_01910</name>
</gene>
<feature type="transmembrane region" description="Helical" evidence="1">
    <location>
        <begin position="238"/>
        <end position="256"/>
    </location>
</feature>
<feature type="transmembrane region" description="Helical" evidence="1">
    <location>
        <begin position="10"/>
        <end position="27"/>
    </location>
</feature>
<reference evidence="3 4" key="1">
    <citation type="submission" date="2021-06" db="EMBL/GenBank/DDBJ databases">
        <title>Bacillus sp. RD4P76, an endophyte from a halophyte.</title>
        <authorList>
            <person name="Sun J.-Q."/>
        </authorList>
    </citation>
    <scope>NUCLEOTIDE SEQUENCE [LARGE SCALE GENOMIC DNA]</scope>
    <source>
        <strain evidence="3 4">CGMCC 1.15917</strain>
    </source>
</reference>
<dbReference type="RefSeq" id="WP_217064394.1">
    <property type="nucleotide sequence ID" value="NZ_JAHQCS010000034.1"/>
</dbReference>
<accession>A0ABS6JAD3</accession>
<evidence type="ECO:0000256" key="1">
    <source>
        <dbReference type="SAM" id="Phobius"/>
    </source>
</evidence>
<name>A0ABS6JAD3_9BACI</name>
<feature type="domain" description="DUF4350" evidence="2">
    <location>
        <begin position="40"/>
        <end position="209"/>
    </location>
</feature>
<comment type="caution">
    <text evidence="3">The sequence shown here is derived from an EMBL/GenBank/DDBJ whole genome shotgun (WGS) entry which is preliminary data.</text>
</comment>
<organism evidence="3 4">
    <name type="scientific">Evansella tamaricis</name>
    <dbReference type="NCBI Taxonomy" id="2069301"/>
    <lineage>
        <taxon>Bacteria</taxon>
        <taxon>Bacillati</taxon>
        <taxon>Bacillota</taxon>
        <taxon>Bacilli</taxon>
        <taxon>Bacillales</taxon>
        <taxon>Bacillaceae</taxon>
        <taxon>Evansella</taxon>
    </lineage>
</organism>
<evidence type="ECO:0000259" key="2">
    <source>
        <dbReference type="Pfam" id="PF14258"/>
    </source>
</evidence>
<evidence type="ECO:0000313" key="3">
    <source>
        <dbReference type="EMBL" id="MBU9710501.1"/>
    </source>
</evidence>
<dbReference type="EMBL" id="JAHQCS010000034">
    <property type="protein sequence ID" value="MBU9710501.1"/>
    <property type="molecule type" value="Genomic_DNA"/>
</dbReference>
<keyword evidence="1" id="KW-0472">Membrane</keyword>
<dbReference type="Pfam" id="PF14258">
    <property type="entry name" value="DUF4350"/>
    <property type="match status" value="1"/>
</dbReference>